<feature type="compositionally biased region" description="Polar residues" evidence="1">
    <location>
        <begin position="389"/>
        <end position="398"/>
    </location>
</feature>
<keyword evidence="4" id="KW-1185">Reference proteome</keyword>
<evidence type="ECO:0000313" key="3">
    <source>
        <dbReference type="EMBL" id="KAJ9667554.1"/>
    </source>
</evidence>
<accession>A0ABQ9NYV4</accession>
<comment type="caution">
    <text evidence="3">The sequence shown here is derived from an EMBL/GenBank/DDBJ whole genome shotgun (WGS) entry which is preliminary data.</text>
</comment>
<keyword evidence="2" id="KW-0472">Membrane</keyword>
<gene>
    <name evidence="3" type="ORF">H2201_002423</name>
</gene>
<dbReference type="CDD" id="cd22249">
    <property type="entry name" value="UDM1_RNF168_RNF169-like"/>
    <property type="match status" value="1"/>
</dbReference>
<dbReference type="Proteomes" id="UP001172684">
    <property type="component" value="Unassembled WGS sequence"/>
</dbReference>
<organism evidence="3 4">
    <name type="scientific">Coniosporium apollinis</name>
    <dbReference type="NCBI Taxonomy" id="61459"/>
    <lineage>
        <taxon>Eukaryota</taxon>
        <taxon>Fungi</taxon>
        <taxon>Dikarya</taxon>
        <taxon>Ascomycota</taxon>
        <taxon>Pezizomycotina</taxon>
        <taxon>Dothideomycetes</taxon>
        <taxon>Dothideomycetes incertae sedis</taxon>
        <taxon>Coniosporium</taxon>
    </lineage>
</organism>
<protein>
    <recommendedName>
        <fullName evidence="5">Inner centromere protein ARK-binding domain-containing protein</fullName>
    </recommendedName>
</protein>
<feature type="compositionally biased region" description="Low complexity" evidence="1">
    <location>
        <begin position="289"/>
        <end position="303"/>
    </location>
</feature>
<feature type="compositionally biased region" description="Low complexity" evidence="1">
    <location>
        <begin position="182"/>
        <end position="193"/>
    </location>
</feature>
<feature type="compositionally biased region" description="Polar residues" evidence="1">
    <location>
        <begin position="329"/>
        <end position="349"/>
    </location>
</feature>
<evidence type="ECO:0000256" key="1">
    <source>
        <dbReference type="SAM" id="MobiDB-lite"/>
    </source>
</evidence>
<sequence>MELYVSWGLFLIFGGGAVYYYTQHGQGKGRVRSARAASVADNEASRPDQRREKAKPKRKPNAATPQRPESDAPRPVKATAVDTGSASETSKQRKGGKKPAQQQAASKPAVVASQASVSDGEEEEGNKEWARQLAGLKKGTSLAPPERANNRSKTVRQSAASAETRPSTTSSTTGADADDDLSPALSPSLGASSHTVPSGRDVSDMLEAPAASPSVLRLTESSQPARVKKPQQQKPAESAETKKQRQNRRKVEERKLAREQEEKERRALEEKQRRTAREARGEPAKNGMAPAAAPASNAWTATSQSKAPNGTTSTAPAVGAAPLLDTFDAHSTASSDGAGTGTNTTSINDGMSEEEQMRLLQESQDWGWNTVPKGRKAKKRAGNEVAGDTTGNESSDTGIAQAAPALKEFPAAPAASTNTPAATNTSAGARLLNNGFNTSADVSAFMTSRHPGDSDWAVL</sequence>
<reference evidence="3" key="1">
    <citation type="submission" date="2022-10" db="EMBL/GenBank/DDBJ databases">
        <title>Culturing micro-colonial fungi from biological soil crusts in the Mojave desert and describing Neophaeococcomyces mojavensis, and introducing the new genera and species Taxawa tesnikishii.</title>
        <authorList>
            <person name="Kurbessoian T."/>
            <person name="Stajich J.E."/>
        </authorList>
    </citation>
    <scope>NUCLEOTIDE SEQUENCE</scope>
    <source>
        <strain evidence="3">TK_1</strain>
    </source>
</reference>
<feature type="compositionally biased region" description="Basic and acidic residues" evidence="1">
    <location>
        <begin position="237"/>
        <end position="283"/>
    </location>
</feature>
<feature type="region of interest" description="Disordered" evidence="1">
    <location>
        <begin position="32"/>
        <end position="426"/>
    </location>
</feature>
<feature type="compositionally biased region" description="Polar residues" evidence="1">
    <location>
        <begin position="304"/>
        <end position="315"/>
    </location>
</feature>
<dbReference type="EMBL" id="JAPDRL010000012">
    <property type="protein sequence ID" value="KAJ9667554.1"/>
    <property type="molecule type" value="Genomic_DNA"/>
</dbReference>
<feature type="compositionally biased region" description="Low complexity" evidence="1">
    <location>
        <begin position="98"/>
        <end position="118"/>
    </location>
</feature>
<keyword evidence="2" id="KW-0812">Transmembrane</keyword>
<feature type="transmembrane region" description="Helical" evidence="2">
    <location>
        <begin position="6"/>
        <end position="22"/>
    </location>
</feature>
<evidence type="ECO:0008006" key="5">
    <source>
        <dbReference type="Google" id="ProtNLM"/>
    </source>
</evidence>
<evidence type="ECO:0000313" key="4">
    <source>
        <dbReference type="Proteomes" id="UP001172684"/>
    </source>
</evidence>
<name>A0ABQ9NYV4_9PEZI</name>
<feature type="compositionally biased region" description="Polar residues" evidence="1">
    <location>
        <begin position="151"/>
        <end position="166"/>
    </location>
</feature>
<keyword evidence="2" id="KW-1133">Transmembrane helix</keyword>
<evidence type="ECO:0000256" key="2">
    <source>
        <dbReference type="SAM" id="Phobius"/>
    </source>
</evidence>
<proteinExistence type="predicted"/>
<feature type="compositionally biased region" description="Low complexity" evidence="1">
    <location>
        <begin position="410"/>
        <end position="426"/>
    </location>
</feature>